<evidence type="ECO:0000259" key="11">
    <source>
        <dbReference type="PROSITE" id="PS50893"/>
    </source>
</evidence>
<dbReference type="Proteomes" id="UP000187495">
    <property type="component" value="Unassembled WGS sequence"/>
</dbReference>
<dbReference type="Gene3D" id="3.40.50.300">
    <property type="entry name" value="P-loop containing nucleotide triphosphate hydrolases"/>
    <property type="match status" value="1"/>
</dbReference>
<keyword evidence="8" id="KW-0408">Iron</keyword>
<evidence type="ECO:0000256" key="2">
    <source>
        <dbReference type="ARBA" id="ARBA00005417"/>
    </source>
</evidence>
<protein>
    <submittedName>
        <fullName evidence="12">Iron complex transport system ATP-binding protein</fullName>
    </submittedName>
</protein>
<evidence type="ECO:0000313" key="12">
    <source>
        <dbReference type="EMBL" id="SIR88373.1"/>
    </source>
</evidence>
<dbReference type="PROSITE" id="PS50893">
    <property type="entry name" value="ABC_TRANSPORTER_2"/>
    <property type="match status" value="1"/>
</dbReference>
<feature type="domain" description="ABC transporter" evidence="11">
    <location>
        <begin position="2"/>
        <end position="238"/>
    </location>
</feature>
<accession>A0A1N7EJU7</accession>
<dbReference type="InterPro" id="IPR027417">
    <property type="entry name" value="P-loop_NTPase"/>
</dbReference>
<evidence type="ECO:0000256" key="9">
    <source>
        <dbReference type="ARBA" id="ARBA00023065"/>
    </source>
</evidence>
<dbReference type="InterPro" id="IPR003593">
    <property type="entry name" value="AAA+_ATPase"/>
</dbReference>
<dbReference type="GO" id="GO:0006826">
    <property type="term" value="P:iron ion transport"/>
    <property type="evidence" value="ECO:0007669"/>
    <property type="project" value="UniProtKB-KW"/>
</dbReference>
<evidence type="ECO:0000256" key="7">
    <source>
        <dbReference type="ARBA" id="ARBA00022840"/>
    </source>
</evidence>
<dbReference type="STRING" id="34061.B0189_03410"/>
<keyword evidence="6" id="KW-0547">Nucleotide-binding</keyword>
<evidence type="ECO:0000256" key="4">
    <source>
        <dbReference type="ARBA" id="ARBA00022475"/>
    </source>
</evidence>
<dbReference type="RefSeq" id="WP_078310009.1">
    <property type="nucleotide sequence ID" value="NZ_FTNU01000005.1"/>
</dbReference>
<evidence type="ECO:0000256" key="5">
    <source>
        <dbReference type="ARBA" id="ARBA00022496"/>
    </source>
</evidence>
<dbReference type="CDD" id="cd03214">
    <property type="entry name" value="ABC_Iron-Siderophores_B12_Hemin"/>
    <property type="match status" value="1"/>
</dbReference>
<reference evidence="13" key="1">
    <citation type="submission" date="2017-01" db="EMBL/GenBank/DDBJ databases">
        <authorList>
            <person name="Varghese N."/>
            <person name="Submissions S."/>
        </authorList>
    </citation>
    <scope>NUCLEOTIDE SEQUENCE [LARGE SCALE GENOMIC DNA]</scope>
    <source>
        <strain evidence="13">DSM 21768</strain>
    </source>
</reference>
<dbReference type="InterPro" id="IPR051535">
    <property type="entry name" value="Siderophore_ABC-ATPase"/>
</dbReference>
<dbReference type="PANTHER" id="PTHR42771:SF2">
    <property type="entry name" value="IRON(3+)-HYDROXAMATE IMPORT ATP-BINDING PROTEIN FHUC"/>
    <property type="match status" value="1"/>
</dbReference>
<dbReference type="AlphaFoldDB" id="A0A1N7EJU7"/>
<evidence type="ECO:0000256" key="6">
    <source>
        <dbReference type="ARBA" id="ARBA00022741"/>
    </source>
</evidence>
<dbReference type="SMART" id="SM00382">
    <property type="entry name" value="AAA"/>
    <property type="match status" value="1"/>
</dbReference>
<organism evidence="12 13">
    <name type="scientific">Moraxella cuniculi DSM 21768</name>
    <dbReference type="NCBI Taxonomy" id="1122245"/>
    <lineage>
        <taxon>Bacteria</taxon>
        <taxon>Pseudomonadati</taxon>
        <taxon>Pseudomonadota</taxon>
        <taxon>Gammaproteobacteria</taxon>
        <taxon>Moraxellales</taxon>
        <taxon>Moraxellaceae</taxon>
        <taxon>Moraxella</taxon>
    </lineage>
</organism>
<evidence type="ECO:0000313" key="13">
    <source>
        <dbReference type="Proteomes" id="UP000187495"/>
    </source>
</evidence>
<evidence type="ECO:0000256" key="10">
    <source>
        <dbReference type="ARBA" id="ARBA00023136"/>
    </source>
</evidence>
<evidence type="ECO:0000256" key="8">
    <source>
        <dbReference type="ARBA" id="ARBA00023004"/>
    </source>
</evidence>
<comment type="similarity">
    <text evidence="2">Belongs to the ABC transporter superfamily.</text>
</comment>
<name>A0A1N7EJU7_9GAMM</name>
<dbReference type="Pfam" id="PF00005">
    <property type="entry name" value="ABC_tran"/>
    <property type="match status" value="1"/>
</dbReference>
<keyword evidence="3" id="KW-0813">Transport</keyword>
<dbReference type="EMBL" id="FTNU01000005">
    <property type="protein sequence ID" value="SIR88373.1"/>
    <property type="molecule type" value="Genomic_DNA"/>
</dbReference>
<dbReference type="GO" id="GO:0005886">
    <property type="term" value="C:plasma membrane"/>
    <property type="evidence" value="ECO:0007669"/>
    <property type="project" value="UniProtKB-SubCell"/>
</dbReference>
<dbReference type="SUPFAM" id="SSF52540">
    <property type="entry name" value="P-loop containing nucleoside triphosphate hydrolases"/>
    <property type="match status" value="1"/>
</dbReference>
<keyword evidence="5" id="KW-0410">Iron transport</keyword>
<keyword evidence="9" id="KW-0406">Ion transport</keyword>
<keyword evidence="7 12" id="KW-0067">ATP-binding</keyword>
<dbReference type="FunFam" id="3.40.50.300:FF:000134">
    <property type="entry name" value="Iron-enterobactin ABC transporter ATP-binding protein"/>
    <property type="match status" value="1"/>
</dbReference>
<dbReference type="GO" id="GO:0016887">
    <property type="term" value="F:ATP hydrolysis activity"/>
    <property type="evidence" value="ECO:0007669"/>
    <property type="project" value="InterPro"/>
</dbReference>
<keyword evidence="4" id="KW-1003">Cell membrane</keyword>
<dbReference type="InterPro" id="IPR017871">
    <property type="entry name" value="ABC_transporter-like_CS"/>
</dbReference>
<proteinExistence type="inferred from homology"/>
<dbReference type="PANTHER" id="PTHR42771">
    <property type="entry name" value="IRON(3+)-HYDROXAMATE IMPORT ATP-BINDING PROTEIN FHUC"/>
    <property type="match status" value="1"/>
</dbReference>
<keyword evidence="10" id="KW-0472">Membrane</keyword>
<dbReference type="InterPro" id="IPR003439">
    <property type="entry name" value="ABC_transporter-like_ATP-bd"/>
</dbReference>
<dbReference type="GO" id="GO:0005524">
    <property type="term" value="F:ATP binding"/>
    <property type="evidence" value="ECO:0007669"/>
    <property type="project" value="UniProtKB-KW"/>
</dbReference>
<sequence length="253" mass="28552">MLYTQNLSIIRDNKTLIDDVNICIERGKVYALIGHNGSGKSTLIKALSAQTLPTSGRIYIDSQPLGKYTRKQIAQNIAYLPQKLPEAQGFCVRELVMLGRHPHQKWLQKANDHDKKMVDWAIDQTDSRTLLDKSVDMLSGGQKTRVWLAMCIAQQTPFLLLDEPLAPLDIVYQVQVLELIQKLAKEQNIGIVLIIHDINLAARYCDEFIALKRGKICHQASVNETMNQTALRHIFEVDFTLLTHPNGQSVAVL</sequence>
<dbReference type="PROSITE" id="PS00211">
    <property type="entry name" value="ABC_TRANSPORTER_1"/>
    <property type="match status" value="1"/>
</dbReference>
<evidence type="ECO:0000256" key="3">
    <source>
        <dbReference type="ARBA" id="ARBA00022448"/>
    </source>
</evidence>
<gene>
    <name evidence="12" type="ORF">SAMN02745664_10596</name>
</gene>
<comment type="subcellular location">
    <subcellularLocation>
        <location evidence="1">Cell membrane</location>
        <topology evidence="1">Peripheral membrane protein</topology>
    </subcellularLocation>
</comment>
<keyword evidence="13" id="KW-1185">Reference proteome</keyword>
<evidence type="ECO:0000256" key="1">
    <source>
        <dbReference type="ARBA" id="ARBA00004202"/>
    </source>
</evidence>